<accession>A0A4S8NWQ2</accession>
<reference evidence="1 2" key="1">
    <citation type="journal article" date="2018" name="Int. J. Syst. Evol. Microbiol.">
        <title>Glycomyces paridis sp. nov., isolated from the medicinal plant Paris polyphylla.</title>
        <authorList>
            <person name="Fang X.M."/>
            <person name="Bai J.L."/>
            <person name="Su J."/>
            <person name="Zhao L.L."/>
            <person name="Liu H.Y."/>
            <person name="Ma B.P."/>
            <person name="Zhang Y.Q."/>
            <person name="Yu L.Y."/>
        </authorList>
    </citation>
    <scope>NUCLEOTIDE SEQUENCE [LARGE SCALE GENOMIC DNA]</scope>
    <source>
        <strain evidence="1 2">CPCC 204357</strain>
    </source>
</reference>
<evidence type="ECO:0000313" key="1">
    <source>
        <dbReference type="EMBL" id="THV22083.1"/>
    </source>
</evidence>
<protein>
    <submittedName>
        <fullName evidence="1">Uncharacterized protein</fullName>
    </submittedName>
</protein>
<dbReference type="Proteomes" id="UP000305792">
    <property type="component" value="Unassembled WGS sequence"/>
</dbReference>
<dbReference type="EMBL" id="STGX01000024">
    <property type="protein sequence ID" value="THV22083.1"/>
    <property type="molecule type" value="Genomic_DNA"/>
</dbReference>
<sequence length="249" mass="28726">MNIPVDQEDEDPQGRSLAERWAKPAHVLPELWPQHALQQITGAPTGWLTVAESFYSAEWDAGRRCILIHPGSEAAALEETDWIGKNLGEVAIYDKHGFEDGLTSSDRDVMSEFFIHVRKPPGALLPFAEIAHPFLWHWNAYPAENGWKYLEASDHERDLVRWEMTEKAWKVEVQASELRQYLAVRGRTALVQVDYVTRIDHDPVERIDIEFASGWAHLRFHSRHEPMLVDRPLLSRLWGQYLVAEQQDS</sequence>
<dbReference type="OrthoDB" id="2375320at2"/>
<gene>
    <name evidence="1" type="ORF">E9998_23995</name>
</gene>
<organism evidence="1 2">
    <name type="scientific">Glycomyces paridis</name>
    <dbReference type="NCBI Taxonomy" id="2126555"/>
    <lineage>
        <taxon>Bacteria</taxon>
        <taxon>Bacillati</taxon>
        <taxon>Actinomycetota</taxon>
        <taxon>Actinomycetes</taxon>
        <taxon>Glycomycetales</taxon>
        <taxon>Glycomycetaceae</taxon>
        <taxon>Glycomyces</taxon>
    </lineage>
</organism>
<comment type="caution">
    <text evidence="1">The sequence shown here is derived from an EMBL/GenBank/DDBJ whole genome shotgun (WGS) entry which is preliminary data.</text>
</comment>
<name>A0A4S8NWQ2_9ACTN</name>
<proteinExistence type="predicted"/>
<dbReference type="RefSeq" id="WP_136532276.1">
    <property type="nucleotide sequence ID" value="NZ_STGX01000024.1"/>
</dbReference>
<dbReference type="AlphaFoldDB" id="A0A4S8NWQ2"/>
<keyword evidence="2" id="KW-1185">Reference proteome</keyword>
<evidence type="ECO:0000313" key="2">
    <source>
        <dbReference type="Proteomes" id="UP000305792"/>
    </source>
</evidence>